<evidence type="ECO:0000256" key="1">
    <source>
        <dbReference type="SAM" id="Phobius"/>
    </source>
</evidence>
<keyword evidence="1" id="KW-1133">Transmembrane helix</keyword>
<organism evidence="2 3">
    <name type="scientific">Methanococcoides methylutens</name>
    <dbReference type="NCBI Taxonomy" id="2226"/>
    <lineage>
        <taxon>Archaea</taxon>
        <taxon>Methanobacteriati</taxon>
        <taxon>Methanobacteriota</taxon>
        <taxon>Stenosarchaea group</taxon>
        <taxon>Methanomicrobia</taxon>
        <taxon>Methanosarcinales</taxon>
        <taxon>Methanosarcinaceae</taxon>
        <taxon>Methanococcoides</taxon>
    </lineage>
</organism>
<gene>
    <name evidence="2" type="ORF">LI82_05030</name>
</gene>
<dbReference type="AlphaFoldDB" id="A0A099T389"/>
<keyword evidence="1" id="KW-0812">Transmembrane</keyword>
<dbReference type="EMBL" id="JRHO01000009">
    <property type="protein sequence ID" value="KGK99369.1"/>
    <property type="molecule type" value="Genomic_DNA"/>
</dbReference>
<name>A0A099T389_METMT</name>
<protein>
    <submittedName>
        <fullName evidence="2">Uncharacterized protein</fullName>
    </submittedName>
</protein>
<keyword evidence="3" id="KW-1185">Reference proteome</keyword>
<reference evidence="2 3" key="1">
    <citation type="submission" date="2014-09" db="EMBL/GenBank/DDBJ databases">
        <title>Draft genome sequence of an obligately methylotrophic methanogen, Methanococcoides methylutens, isolated from marine sediment.</title>
        <authorList>
            <person name="Guan Y."/>
            <person name="Ngugi D.K."/>
            <person name="Blom J."/>
            <person name="Ali S."/>
            <person name="Ferry J.G."/>
            <person name="Stingl U."/>
        </authorList>
    </citation>
    <scope>NUCLEOTIDE SEQUENCE [LARGE SCALE GENOMIC DNA]</scope>
    <source>
        <strain evidence="2 3">DSM 2657</strain>
    </source>
</reference>
<sequence>MISILLVLFAIAAIAIYALTNYTSKLGALVSGSTAGITGLWADIQTSFSAMVWEPALAGNYYAMFALAGVCILALVMLSNLLLTDFRSPVQ</sequence>
<evidence type="ECO:0000313" key="2">
    <source>
        <dbReference type="EMBL" id="KGK99369.1"/>
    </source>
</evidence>
<dbReference type="Proteomes" id="UP000029859">
    <property type="component" value="Unassembled WGS sequence"/>
</dbReference>
<accession>A0A099T389</accession>
<proteinExistence type="predicted"/>
<dbReference type="RefSeq" id="WP_048193766.1">
    <property type="nucleotide sequence ID" value="NZ_CAAGSM010000006.1"/>
</dbReference>
<comment type="caution">
    <text evidence="2">The sequence shown here is derived from an EMBL/GenBank/DDBJ whole genome shotgun (WGS) entry which is preliminary data.</text>
</comment>
<evidence type="ECO:0000313" key="3">
    <source>
        <dbReference type="Proteomes" id="UP000029859"/>
    </source>
</evidence>
<keyword evidence="1" id="KW-0472">Membrane</keyword>
<feature type="transmembrane region" description="Helical" evidence="1">
    <location>
        <begin position="61"/>
        <end position="83"/>
    </location>
</feature>